<dbReference type="EC" id="2.3.1.241" evidence="9"/>
<evidence type="ECO:0000256" key="1">
    <source>
        <dbReference type="ARBA" id="ARBA00022475"/>
    </source>
</evidence>
<dbReference type="PANTHER" id="PTHR30606:SF9">
    <property type="entry name" value="LIPID A BIOSYNTHESIS LAUROYLTRANSFERASE"/>
    <property type="match status" value="1"/>
</dbReference>
<dbReference type="PANTHER" id="PTHR30606">
    <property type="entry name" value="LIPID A BIOSYNTHESIS LAUROYL ACYLTRANSFERASE"/>
    <property type="match status" value="1"/>
</dbReference>
<feature type="transmembrane region" description="Helical" evidence="9">
    <location>
        <begin position="26"/>
        <end position="50"/>
    </location>
</feature>
<evidence type="ECO:0000256" key="7">
    <source>
        <dbReference type="ARBA" id="ARBA00023136"/>
    </source>
</evidence>
<keyword evidence="3 9" id="KW-0808">Transferase</keyword>
<dbReference type="GO" id="GO:0008913">
    <property type="term" value="F:Kdo2-lipid IVA acyltransferase activity"/>
    <property type="evidence" value="ECO:0007669"/>
    <property type="project" value="UniProtKB-EC"/>
</dbReference>
<comment type="similarity">
    <text evidence="9">Belongs to the LpxL/LpxM/LpxP family.</text>
</comment>
<dbReference type="InterPro" id="IPR004960">
    <property type="entry name" value="LipA_acyltrans"/>
</dbReference>
<dbReference type="CDD" id="cd07984">
    <property type="entry name" value="LPLAT_LABLAT-like"/>
    <property type="match status" value="1"/>
</dbReference>
<evidence type="ECO:0000256" key="4">
    <source>
        <dbReference type="ARBA" id="ARBA00022692"/>
    </source>
</evidence>
<evidence type="ECO:0000313" key="10">
    <source>
        <dbReference type="EMBL" id="ARP18250.1"/>
    </source>
</evidence>
<dbReference type="GO" id="GO:0009245">
    <property type="term" value="P:lipid A biosynthetic process"/>
    <property type="evidence" value="ECO:0007669"/>
    <property type="project" value="InterPro"/>
</dbReference>
<dbReference type="GO" id="GO:0036104">
    <property type="term" value="P:Kdo2-lipid A biosynthetic process"/>
    <property type="evidence" value="ECO:0007669"/>
    <property type="project" value="UniProtKB-UniRule"/>
</dbReference>
<dbReference type="UniPathway" id="UPA00360">
    <property type="reaction ID" value="UER00485"/>
</dbReference>
<evidence type="ECO:0000256" key="5">
    <source>
        <dbReference type="ARBA" id="ARBA00022985"/>
    </source>
</evidence>
<reference evidence="10" key="1">
    <citation type="submission" date="2016-10" db="EMBL/GenBank/DDBJ databases">
        <title>The High Quality Genome of Vibrio alginolyticus K01M1.</title>
        <authorList>
            <person name="Wendling C."/>
            <person name="Chibani C.M."/>
            <person name="Hertel R."/>
            <person name="Sproer C."/>
            <person name="Bunk B."/>
            <person name="Overmann J."/>
            <person name="Roth O."/>
            <person name="Liesegang H."/>
        </authorList>
    </citation>
    <scope>NUCLEOTIDE SEQUENCE</scope>
    <source>
        <strain evidence="10">K05K4</strain>
    </source>
</reference>
<keyword evidence="2 9" id="KW-0997">Cell inner membrane</keyword>
<evidence type="ECO:0000256" key="2">
    <source>
        <dbReference type="ARBA" id="ARBA00022519"/>
    </source>
</evidence>
<dbReference type="Pfam" id="PF03279">
    <property type="entry name" value="Lip_A_acyltrans"/>
    <property type="match status" value="1"/>
</dbReference>
<dbReference type="EMBL" id="CP017902">
    <property type="protein sequence ID" value="ARP18250.1"/>
    <property type="molecule type" value="Genomic_DNA"/>
</dbReference>
<evidence type="ECO:0000256" key="8">
    <source>
        <dbReference type="ARBA" id="ARBA00023315"/>
    </source>
</evidence>
<keyword evidence="5 9" id="KW-0448">Lipopolysaccharide biosynthesis</keyword>
<dbReference type="NCBIfam" id="NF005340">
    <property type="entry name" value="PRK06860.1"/>
    <property type="match status" value="1"/>
</dbReference>
<dbReference type="InterPro" id="IPR011920">
    <property type="entry name" value="Lipid_A_LpxL_LpxP"/>
</dbReference>
<organism evidence="10">
    <name type="scientific">Vibrio alginolyticus</name>
    <dbReference type="NCBI Taxonomy" id="663"/>
    <lineage>
        <taxon>Bacteria</taxon>
        <taxon>Pseudomonadati</taxon>
        <taxon>Pseudomonadota</taxon>
        <taxon>Gammaproteobacteria</taxon>
        <taxon>Vibrionales</taxon>
        <taxon>Vibrionaceae</taxon>
        <taxon>Vibrio</taxon>
    </lineage>
</organism>
<comment type="pathway">
    <text evidence="9">Bacterial outer membrane biogenesis; lipopolysaccharide biosynthesis.</text>
</comment>
<gene>
    <name evidence="10" type="primary">htrB_2</name>
    <name evidence="9" type="synonym">lpxL</name>
    <name evidence="10" type="ORF">K05K4_14140</name>
</gene>
<dbReference type="GO" id="GO:0009103">
    <property type="term" value="P:lipopolysaccharide biosynthetic process"/>
    <property type="evidence" value="ECO:0007669"/>
    <property type="project" value="UniProtKB-UniRule"/>
</dbReference>
<evidence type="ECO:0000256" key="6">
    <source>
        <dbReference type="ARBA" id="ARBA00022989"/>
    </source>
</evidence>
<proteinExistence type="inferred from homology"/>
<feature type="short sequence motif" description="HXXXXD motif" evidence="9">
    <location>
        <begin position="142"/>
        <end position="147"/>
    </location>
</feature>
<dbReference type="PIRSF" id="PIRSF026649">
    <property type="entry name" value="MsbB"/>
    <property type="match status" value="1"/>
</dbReference>
<comment type="pathway">
    <text evidence="9">Glycolipid biosynthesis; KDO(2)-lipid A biosynthesis; KDO(2)-lipid A from CMP-3-deoxy-D-manno-octulosonate and lipid IV(A): step 3/4.</text>
</comment>
<dbReference type="HAMAP" id="MF_01942">
    <property type="entry name" value="Lipid_A_LpxL_LpxP"/>
    <property type="match status" value="1"/>
</dbReference>
<keyword evidence="1 9" id="KW-1003">Cell membrane</keyword>
<comment type="function">
    <text evidence="9">Catalyzes the transfer of an acyl chain from an acyl-[acyl-carrier-protein] (ACP) to a Kdo(2)-lipid IV(A) to form a Kdo(2)-(acyl)-lipid IV(A).</text>
</comment>
<evidence type="ECO:0000256" key="9">
    <source>
        <dbReference type="HAMAP-Rule" id="MF_01942"/>
    </source>
</evidence>
<sequence length="324" mass="36970">MGTSDNTYMNKYKKPAFKAEFLLPRYWGTLIIISVMYLLSLLPFKVQLALGRNIGRLAMRIMRKRQVTIRRNLELCFPHTEKCQREAILKDNIDNTGIALFETAMAWFWSDKRVNKHVTIKGMEHLEALEKSGKGALMLAVHSMNLELGARAFGIKKSGTGVYRPNNNPCFDYFQYKGRSRSNRTLIDRKNVKAMLEALKTGERVWYAPDHDYGNRRSTFAPLFAVKNACTTTGTSLLVDSTDCAIVPFTMVRGKDGHYTLTISAPVEGFPKEDHQRAAAFVNQIVETSIMASPSQYMWLHRRFKTRPEGEDCLYKPRLIPSLA</sequence>
<dbReference type="UniPathway" id="UPA00030"/>
<keyword evidence="4 9" id="KW-0812">Transmembrane</keyword>
<dbReference type="GO" id="GO:0005886">
    <property type="term" value="C:plasma membrane"/>
    <property type="evidence" value="ECO:0007669"/>
    <property type="project" value="UniProtKB-SubCell"/>
</dbReference>
<accession>A0A1W6UJZ3</accession>
<evidence type="ECO:0000256" key="3">
    <source>
        <dbReference type="ARBA" id="ARBA00022679"/>
    </source>
</evidence>
<dbReference type="AlphaFoldDB" id="A0A1W6UJZ3"/>
<dbReference type="NCBIfam" id="TIGR02207">
    <property type="entry name" value="lipid_A_htrB"/>
    <property type="match status" value="1"/>
</dbReference>
<comment type="catalytic activity">
    <reaction evidence="9">
        <text>an alpha-Kdo-(2-&gt;4)-alpha-Kdo-(2-&gt;6)-lipid IVA + a fatty acyl-[ACP] = an alpha-Kdo-(2-&gt;4)-alpha-Kdo-(2-&gt;6)-(acyl)-lipid IVA + holo-[ACP]</text>
        <dbReference type="Rhea" id="RHEA:69396"/>
        <dbReference type="Rhea" id="RHEA-COMP:9685"/>
        <dbReference type="Rhea" id="RHEA-COMP:14125"/>
        <dbReference type="ChEBI" id="CHEBI:64479"/>
        <dbReference type="ChEBI" id="CHEBI:138651"/>
        <dbReference type="ChEBI" id="CHEBI:176429"/>
        <dbReference type="ChEBI" id="CHEBI:176430"/>
        <dbReference type="EC" id="2.3.1.241"/>
    </reaction>
</comment>
<protein>
    <recommendedName>
        <fullName evidence="9">Lipid A biosynthesis acyltransferase</fullName>
        <ecNumber evidence="9">2.3.1.241</ecNumber>
    </recommendedName>
    <alternativeName>
        <fullName evidence="9">Kdo(2)-lipid IV(A) acyltransferase</fullName>
    </alternativeName>
</protein>
<keyword evidence="7 9" id="KW-0472">Membrane</keyword>
<comment type="subcellular location">
    <subcellularLocation>
        <location evidence="9">Cell inner membrane</location>
        <topology evidence="9">Single-pass membrane protein</topology>
    </subcellularLocation>
</comment>
<name>A0A1W6UJZ3_VIBAL</name>
<keyword evidence="8 9" id="KW-0012">Acyltransferase</keyword>
<keyword evidence="6 9" id="KW-1133">Transmembrane helix</keyword>